<name>A0A510JZR9_9FUSO</name>
<dbReference type="PROSITE" id="PS51257">
    <property type="entry name" value="PROKAR_LIPOPROTEIN"/>
    <property type="match status" value="1"/>
</dbReference>
<evidence type="ECO:0008006" key="3">
    <source>
        <dbReference type="Google" id="ProtNLM"/>
    </source>
</evidence>
<organism evidence="1 2">
    <name type="scientific">Leptotrichia trevisanii</name>
    <dbReference type="NCBI Taxonomy" id="109328"/>
    <lineage>
        <taxon>Bacteria</taxon>
        <taxon>Fusobacteriati</taxon>
        <taxon>Fusobacteriota</taxon>
        <taxon>Fusobacteriia</taxon>
        <taxon>Fusobacteriales</taxon>
        <taxon>Leptotrichiaceae</taxon>
        <taxon>Leptotrichia</taxon>
    </lineage>
</organism>
<dbReference type="AlphaFoldDB" id="A0A510JZR9"/>
<sequence>MKKMIISLLLLILVSCKPKNSQIVVEALEKMYQSRQNIEEFCEENQYSLLIRYFKNNKGYNKKISLSKIGNSIWEGKYQVNEEIIKIRYVNGIFYDLENKKIKELENFKLFFQTDTIKKNEIKILSEVDKKDSMFPALFAENKDKNSISNYISQFGIKENFEKIKIYSQNRGGTMGEIEFIDSKSKTKIVETCGYVY</sequence>
<evidence type="ECO:0000313" key="2">
    <source>
        <dbReference type="Proteomes" id="UP000422644"/>
    </source>
</evidence>
<evidence type="ECO:0000313" key="1">
    <source>
        <dbReference type="EMBL" id="BBM44878.1"/>
    </source>
</evidence>
<dbReference type="EMBL" id="AP019831">
    <property type="protein sequence ID" value="BBM44878.1"/>
    <property type="molecule type" value="Genomic_DNA"/>
</dbReference>
<reference evidence="1 2" key="1">
    <citation type="submission" date="2019-07" db="EMBL/GenBank/DDBJ databases">
        <title>Complete Genome Sequence of Leptotrichia trevisanii Strain JMUB3870.</title>
        <authorList>
            <person name="Watanabe S."/>
            <person name="Cui L."/>
        </authorList>
    </citation>
    <scope>NUCLEOTIDE SEQUENCE [LARGE SCALE GENOMIC DNA]</scope>
    <source>
        <strain evidence="1 2">JMUB3870</strain>
    </source>
</reference>
<keyword evidence="2" id="KW-1185">Reference proteome</keyword>
<dbReference type="Proteomes" id="UP000422644">
    <property type="component" value="Chromosome"/>
</dbReference>
<dbReference type="OrthoDB" id="9899102at2"/>
<proteinExistence type="predicted"/>
<protein>
    <recommendedName>
        <fullName evidence="3">Lipoprotein</fullName>
    </recommendedName>
</protein>
<dbReference type="RefSeq" id="WP_155282618.1">
    <property type="nucleotide sequence ID" value="NZ_AP019831.1"/>
</dbReference>
<accession>A0A510JZR9</accession>
<gene>
    <name evidence="1" type="ORF">JMUB3870_0996</name>
</gene>